<keyword evidence="2" id="KW-0863">Zinc-finger</keyword>
<dbReference type="Pfam" id="PF00176">
    <property type="entry name" value="SNF2-rel_dom"/>
    <property type="match status" value="1"/>
</dbReference>
<feature type="domain" description="Helicase ATP-binding" evidence="5">
    <location>
        <begin position="627"/>
        <end position="819"/>
    </location>
</feature>
<dbReference type="InterPro" id="IPR014001">
    <property type="entry name" value="Helicase_ATP-bd"/>
</dbReference>
<evidence type="ECO:0000259" key="5">
    <source>
        <dbReference type="PROSITE" id="PS51192"/>
    </source>
</evidence>
<keyword evidence="3" id="KW-0862">Zinc</keyword>
<dbReference type="PROSITE" id="PS51192">
    <property type="entry name" value="HELICASE_ATP_BIND_1"/>
    <property type="match status" value="1"/>
</dbReference>
<dbReference type="PRINTS" id="PR00111">
    <property type="entry name" value="ABHYDROLASE"/>
</dbReference>
<dbReference type="InterPro" id="IPR000073">
    <property type="entry name" value="AB_hydrolase_1"/>
</dbReference>
<gene>
    <name evidence="6" type="ORF">HHK36_016007</name>
</gene>
<dbReference type="InterPro" id="IPR001965">
    <property type="entry name" value="Znf_PHD"/>
</dbReference>
<dbReference type="InterPro" id="IPR000330">
    <property type="entry name" value="SNF2_N"/>
</dbReference>
<dbReference type="InterPro" id="IPR052583">
    <property type="entry name" value="ATP-helicase/E3_Ub-Ligase"/>
</dbReference>
<dbReference type="OMA" id="HERCAVR"/>
<feature type="compositionally biased region" description="Basic residues" evidence="4">
    <location>
        <begin position="1"/>
        <end position="11"/>
    </location>
</feature>
<dbReference type="SUPFAM" id="SSF53474">
    <property type="entry name" value="alpha/beta-Hydrolases"/>
    <property type="match status" value="1"/>
</dbReference>
<dbReference type="InterPro" id="IPR013083">
    <property type="entry name" value="Znf_RING/FYVE/PHD"/>
</dbReference>
<protein>
    <recommendedName>
        <fullName evidence="5">Helicase ATP-binding domain-containing protein</fullName>
    </recommendedName>
</protein>
<dbReference type="EMBL" id="JABCRI010000011">
    <property type="protein sequence ID" value="KAF8397100.1"/>
    <property type="molecule type" value="Genomic_DNA"/>
</dbReference>
<dbReference type="SMART" id="SM00487">
    <property type="entry name" value="DEXDc"/>
    <property type="match status" value="1"/>
</dbReference>
<dbReference type="GO" id="GO:0008270">
    <property type="term" value="F:zinc ion binding"/>
    <property type="evidence" value="ECO:0007669"/>
    <property type="project" value="UniProtKB-KW"/>
</dbReference>
<dbReference type="OrthoDB" id="423559at2759"/>
<dbReference type="SUPFAM" id="SSF57903">
    <property type="entry name" value="FYVE/PHD zinc finger"/>
    <property type="match status" value="1"/>
</dbReference>
<dbReference type="Gene3D" id="3.30.40.10">
    <property type="entry name" value="Zinc/RING finger domain, C3HC4 (zinc finger)"/>
    <property type="match status" value="1"/>
</dbReference>
<dbReference type="InterPro" id="IPR011011">
    <property type="entry name" value="Znf_FYVE_PHD"/>
</dbReference>
<keyword evidence="7" id="KW-1185">Reference proteome</keyword>
<sequence length="1232" mass="137955">MGRRKQTRPHRSGGILESLGTTERKLEDHNTSEALDANTNEVGNLGKPFFVETDRINWTTDEHLDIAEVVLADLSFGEGFSGYRVTDDCFQDSRFSLRFRLRNVDDLGARLRLGHWPVISAVNISLEFLETSKLEDREAESVILSGVFDGPDEGVSALVHLVSQKIMTLRPVPEIIVSEDVSSLRLRVEILKSAFDACESLLENSRQLWKKSMLSAMAWLRPEVMTQEARYRISKSEIMELDSHMETGSRTFVSRKHTRFDVASLYEAIKPSKGEPILEDELPDLLPELRPYQLRAAYWMVQREKGSSGSLGERDEDQFFSPLCVPVDFLDTHSRMFFNPFRRLIEFRLRLEKKAREDVLFIHGFISSSAFWTETVFPNFSNAAKSSYRLFAVDLLGFGRSLKPTDSLYTLREHVDMIERSVIEPYKVKSFHIVAHSLGCILALALAVKYPGSVKSLTLLAPPYFPVPKGEAATQYVLRRVAPRRLWPLIAFGASIACCGNISLHPESSSTRVSGGILADEMGLGKTIELLACIFAHRKPPSEGVISFDNEMRVTGDQRSNLKRLKRERVECTCGAVSESVKYKGLWVQCDMCDAWQHADCVGYSPAGKTSNSHEVSKGKGSKKNPPINHTKKKSVTNIVAMDGNHVCQLCSELIQATDSPVATGTTLIVCPAPILSQWHTEIIRHTNPGSLKTYVYEGVRNASLSNTSMDISELVSADIVLTTYDVLKEDLSHDSDRHEGDRRFMRFQKRYPVVPTLLTKIFWWRICLDEAQMVESNAAAATEMALRLHAKHRWCITGTPIQRRLDDLYGLLRFLNATPFNVHRWWVEVIRDPYEVLQSAVVLSVLNTSTRGAATAPPSSSLLDTAFFGVEAIVGACGKVMLAFPREGRKSRYIVPISSDRKGQARGAVFQHLLHIQMRNAGAMEFAHKFIKQIMWRSSKVHVADELQLPPQEECLSWLFFSPIEAHFYQRQHETCVSCAREIVESFKDNTHKRSALGSESSDASCDSLLTHTEAAKLLSSLLKLRQACCHPQVGSSGLRSLQQSPMSMEEILVVLVGKTKIEGEEALRKLVVALNGLAGIAVIEQDLSRAVSLYREALALAEEHSHDFRLDPLLNLHIHHNLAEILPVTSDYSQQCPSMGRHFPKTPIEKATELNEVDGVDEYSVKRQKLSKDSTSDLTVDAGPLQHQKKLPDCTSDLSTIGVNGDKNTEHDAESLISSRAFCDGCLRTA</sequence>
<dbReference type="GO" id="GO:0005524">
    <property type="term" value="F:ATP binding"/>
    <property type="evidence" value="ECO:0007669"/>
    <property type="project" value="InterPro"/>
</dbReference>
<evidence type="ECO:0000256" key="1">
    <source>
        <dbReference type="ARBA" id="ARBA00022723"/>
    </source>
</evidence>
<dbReference type="InterPro" id="IPR038718">
    <property type="entry name" value="SNF2-like_sf"/>
</dbReference>
<dbReference type="Proteomes" id="UP000655225">
    <property type="component" value="Unassembled WGS sequence"/>
</dbReference>
<comment type="caution">
    <text evidence="6">The sequence shown here is derived from an EMBL/GenBank/DDBJ whole genome shotgun (WGS) entry which is preliminary data.</text>
</comment>
<dbReference type="InterPro" id="IPR048686">
    <property type="entry name" value="SHPRH_helical_1st"/>
</dbReference>
<dbReference type="Gene3D" id="3.40.50.1820">
    <property type="entry name" value="alpha/beta hydrolase"/>
    <property type="match status" value="1"/>
</dbReference>
<dbReference type="Pfam" id="PF21325">
    <property type="entry name" value="SHPRH_helical-1st"/>
    <property type="match status" value="1"/>
</dbReference>
<organism evidence="6 7">
    <name type="scientific">Tetracentron sinense</name>
    <name type="common">Spur-leaf</name>
    <dbReference type="NCBI Taxonomy" id="13715"/>
    <lineage>
        <taxon>Eukaryota</taxon>
        <taxon>Viridiplantae</taxon>
        <taxon>Streptophyta</taxon>
        <taxon>Embryophyta</taxon>
        <taxon>Tracheophyta</taxon>
        <taxon>Spermatophyta</taxon>
        <taxon>Magnoliopsida</taxon>
        <taxon>Trochodendrales</taxon>
        <taxon>Trochodendraceae</taxon>
        <taxon>Tetracentron</taxon>
    </lineage>
</organism>
<evidence type="ECO:0000313" key="6">
    <source>
        <dbReference type="EMBL" id="KAF8397100.1"/>
    </source>
</evidence>
<keyword evidence="1" id="KW-0479">Metal-binding</keyword>
<dbReference type="CDD" id="cd15517">
    <property type="entry name" value="PHD_TCF19_like"/>
    <property type="match status" value="1"/>
</dbReference>
<feature type="region of interest" description="Disordered" evidence="4">
    <location>
        <begin position="1"/>
        <end position="23"/>
    </location>
</feature>
<evidence type="ECO:0000256" key="2">
    <source>
        <dbReference type="ARBA" id="ARBA00022771"/>
    </source>
</evidence>
<dbReference type="PANTHER" id="PTHR45865">
    <property type="entry name" value="E3 UBIQUITIN-PROTEIN LIGASE SHPRH FAMILY MEMBER"/>
    <property type="match status" value="1"/>
</dbReference>
<evidence type="ECO:0000313" key="7">
    <source>
        <dbReference type="Proteomes" id="UP000655225"/>
    </source>
</evidence>
<name>A0A834YYY9_TETSI</name>
<reference evidence="6 7" key="1">
    <citation type="submission" date="2020-04" db="EMBL/GenBank/DDBJ databases">
        <title>Plant Genome Project.</title>
        <authorList>
            <person name="Zhang R.-G."/>
        </authorList>
    </citation>
    <scope>NUCLEOTIDE SEQUENCE [LARGE SCALE GENOMIC DNA]</scope>
    <source>
        <strain evidence="6">YNK0</strain>
        <tissue evidence="6">Leaf</tissue>
    </source>
</reference>
<evidence type="ECO:0000256" key="4">
    <source>
        <dbReference type="SAM" id="MobiDB-lite"/>
    </source>
</evidence>
<dbReference type="SUPFAM" id="SSF52540">
    <property type="entry name" value="P-loop containing nucleoside triphosphate hydrolases"/>
    <property type="match status" value="1"/>
</dbReference>
<feature type="region of interest" description="Disordered" evidence="4">
    <location>
        <begin position="609"/>
        <end position="632"/>
    </location>
</feature>
<dbReference type="InterPro" id="IPR029058">
    <property type="entry name" value="AB_hydrolase_fold"/>
</dbReference>
<evidence type="ECO:0000256" key="3">
    <source>
        <dbReference type="ARBA" id="ARBA00022833"/>
    </source>
</evidence>
<dbReference type="SMART" id="SM00249">
    <property type="entry name" value="PHD"/>
    <property type="match status" value="1"/>
</dbReference>
<accession>A0A834YYY9</accession>
<dbReference type="PANTHER" id="PTHR45865:SF1">
    <property type="entry name" value="E3 UBIQUITIN-PROTEIN LIGASE SHPRH"/>
    <property type="match status" value="1"/>
</dbReference>
<dbReference type="InterPro" id="IPR027417">
    <property type="entry name" value="P-loop_NTPase"/>
</dbReference>
<dbReference type="AlphaFoldDB" id="A0A834YYY9"/>
<dbReference type="CDD" id="cd18070">
    <property type="entry name" value="DEXQc_SHPRH"/>
    <property type="match status" value="1"/>
</dbReference>
<dbReference type="Gene3D" id="3.40.50.10810">
    <property type="entry name" value="Tandem AAA-ATPase domain"/>
    <property type="match status" value="2"/>
</dbReference>
<proteinExistence type="predicted"/>